<evidence type="ECO:0000313" key="3">
    <source>
        <dbReference type="Proteomes" id="UP000694415"/>
    </source>
</evidence>
<sequence>FLKMQGMESGRSHGDIMCWYHSTAQTAQHRQHSTAQHSTDSTAQHSTAQHRQHGTARHSTDSTAQHGTAQHSTAQHSTAEAVGFLALSHFPQRMPWLFGSGAHSPPSLSTLGQGSLNCTDLLCSSVSQAGLEPVLLLPLPQSS</sequence>
<name>A0A8C6G6D0_MUSSI</name>
<reference evidence="2" key="1">
    <citation type="submission" date="2025-08" db="UniProtKB">
        <authorList>
            <consortium name="Ensembl"/>
        </authorList>
    </citation>
    <scope>IDENTIFICATION</scope>
</reference>
<protein>
    <submittedName>
        <fullName evidence="2">Uncharacterized protein</fullName>
    </submittedName>
</protein>
<feature type="compositionally biased region" description="Polar residues" evidence="1">
    <location>
        <begin position="61"/>
        <end position="77"/>
    </location>
</feature>
<proteinExistence type="predicted"/>
<dbReference type="Ensembl" id="ENSMSIT00000001050.1">
    <property type="protein sequence ID" value="ENSMSIP00000000805.1"/>
    <property type="gene ID" value="ENSMSIG00000000824.1"/>
</dbReference>
<organism evidence="2 3">
    <name type="scientific">Mus spicilegus</name>
    <name type="common">Mound-building mouse</name>
    <dbReference type="NCBI Taxonomy" id="10103"/>
    <lineage>
        <taxon>Eukaryota</taxon>
        <taxon>Metazoa</taxon>
        <taxon>Chordata</taxon>
        <taxon>Craniata</taxon>
        <taxon>Vertebrata</taxon>
        <taxon>Euteleostomi</taxon>
        <taxon>Mammalia</taxon>
        <taxon>Eutheria</taxon>
        <taxon>Euarchontoglires</taxon>
        <taxon>Glires</taxon>
        <taxon>Rodentia</taxon>
        <taxon>Myomorpha</taxon>
        <taxon>Muroidea</taxon>
        <taxon>Muridae</taxon>
        <taxon>Murinae</taxon>
        <taxon>Mus</taxon>
        <taxon>Mus</taxon>
    </lineage>
</organism>
<dbReference type="AlphaFoldDB" id="A0A8C6G6D0"/>
<feature type="compositionally biased region" description="Polar residues" evidence="1">
    <location>
        <begin position="28"/>
        <end position="47"/>
    </location>
</feature>
<keyword evidence="3" id="KW-1185">Reference proteome</keyword>
<evidence type="ECO:0000313" key="2">
    <source>
        <dbReference type="Ensembl" id="ENSMSIP00000000805.1"/>
    </source>
</evidence>
<feature type="region of interest" description="Disordered" evidence="1">
    <location>
        <begin position="28"/>
        <end position="77"/>
    </location>
</feature>
<dbReference type="Proteomes" id="UP000694415">
    <property type="component" value="Unplaced"/>
</dbReference>
<evidence type="ECO:0000256" key="1">
    <source>
        <dbReference type="SAM" id="MobiDB-lite"/>
    </source>
</evidence>
<accession>A0A8C6G6D0</accession>
<reference evidence="2" key="2">
    <citation type="submission" date="2025-09" db="UniProtKB">
        <authorList>
            <consortium name="Ensembl"/>
        </authorList>
    </citation>
    <scope>IDENTIFICATION</scope>
</reference>